<accession>A0A835F8A6</accession>
<dbReference type="OrthoDB" id="678682at2759"/>
<keyword evidence="1" id="KW-0175">Coiled coil</keyword>
<keyword evidence="4" id="KW-1185">Reference proteome</keyword>
<organism evidence="3 4">
    <name type="scientific">Digitaria exilis</name>
    <dbReference type="NCBI Taxonomy" id="1010633"/>
    <lineage>
        <taxon>Eukaryota</taxon>
        <taxon>Viridiplantae</taxon>
        <taxon>Streptophyta</taxon>
        <taxon>Embryophyta</taxon>
        <taxon>Tracheophyta</taxon>
        <taxon>Spermatophyta</taxon>
        <taxon>Magnoliopsida</taxon>
        <taxon>Liliopsida</taxon>
        <taxon>Poales</taxon>
        <taxon>Poaceae</taxon>
        <taxon>PACMAD clade</taxon>
        <taxon>Panicoideae</taxon>
        <taxon>Panicodae</taxon>
        <taxon>Paniceae</taxon>
        <taxon>Anthephorinae</taxon>
        <taxon>Digitaria</taxon>
    </lineage>
</organism>
<evidence type="ECO:0000256" key="1">
    <source>
        <dbReference type="SAM" id="Coils"/>
    </source>
</evidence>
<feature type="region of interest" description="Disordered" evidence="2">
    <location>
        <begin position="1"/>
        <end position="36"/>
    </location>
</feature>
<evidence type="ECO:0000313" key="4">
    <source>
        <dbReference type="Proteomes" id="UP000636709"/>
    </source>
</evidence>
<dbReference type="InterPro" id="IPR013181">
    <property type="entry name" value="DUF1719"/>
</dbReference>
<name>A0A835F8A6_9POAL</name>
<feature type="compositionally biased region" description="Gly residues" evidence="2">
    <location>
        <begin position="1"/>
        <end position="12"/>
    </location>
</feature>
<sequence>MRVSPGRGGDGAFTGADREQRRGRGGGGGRAAGDGGRGDVCRYGRGQLSGIRGKLVLLPIRTVKQLLFIPHHNLQRSKVAGHHFLSILSKGKGTIHAWVLMAEMVSSAVVNEAVSQIMSDLISRHEEKQKSKAKESLERLEMVHIKLDAALGTSEKWHITDASLLRWRKKLKRAAQECDDTLQKCKHRIIEEEQIEQEVRNSAFPKRIAHATKSFISSAFGHNNQLSRSVVRRFEWYADGACDFLRFIELGCTPHCHISFNLNSFIRNLFAGKELQYKIDQGNESTFFVLWLPFSKAEHGIEVTLFFIQKDANAPENNFYFSVVLQLSESTDILGIAIKCLQLFAPLFKSKVEIIRNKIMQLPTQDFSWVPFDSRQKEHWDNIHSCISQWLRPNPSCCKQIDQHEVRRSSNTGTLDICLEPVIQMHLQCPVSLDGGEICLQDFQYLIAGLLFMPHGSSEDLLAVNKSSVIAFAHDMFGLLRLFTSYVDTEHVVMLPRWNKAERDYKHCAMAFEVMTTTPQGQHFITVQVSVLRFSPRLPTTQRTQKDVQVVRNCLLSGNNAQILFVSPRYSTRSCTIDPSVEQARIEMEMGCSVQKVAGHHFLSILSKGKDTIDAWVLMAEMVSSAVVNEAVSQIMSDLISRHEEKQKSKAKESLERLEMAHIKLDAALGTSEKWHITDASLLRWRKKLKRAAQECDDTLQKCKHRIIEEEQIEQEVRNSAFPKRIAHATKSFISSAFGQNNPLGRSVVRRFEWYANGACDFLRFIELGCTPHCHISFNLNSFIRNLFAGKKLQYKIDQGDESTFFVLWLPFSTTDHGIEVVIFFIHKDVNAPENSFYFSVMLQLSESTDILGTVIKCLQLFTPLFKSKVEFIRNKIMQLPMQDFSWVPFVDSRQKEHWDNLHSCLSPWFRPNPSCCKQIDQHEVRRSRNTGTLDIYLEPVIDVHLQCRVSLDGGEICLQDSQYLIAGLLFMPHGSSEELLPVDKSSVIAVNHIEEQHCMHTDITLAQLEEITLTKAVKYFRQNTDASVYQMLWKSKEGTSYIHVMKASAQRMIRGGKILQQQDQELQNYPYVIPHTLNLWVAHAPIQLQSSIINWIQKNGKIQLAFSPLRLKL</sequence>
<dbReference type="EMBL" id="JACEFO010001608">
    <property type="protein sequence ID" value="KAF8731328.1"/>
    <property type="molecule type" value="Genomic_DNA"/>
</dbReference>
<dbReference type="PANTHER" id="PTHR33377">
    <property type="entry name" value="OS10G0134700 PROTEIN-RELATED"/>
    <property type="match status" value="1"/>
</dbReference>
<dbReference type="SMART" id="SM01157">
    <property type="entry name" value="DUF1719"/>
    <property type="match status" value="2"/>
</dbReference>
<proteinExistence type="predicted"/>
<dbReference type="PANTHER" id="PTHR33377:SF99">
    <property type="entry name" value="OSJNBB0004G23.8-LIKE PROTEIN"/>
    <property type="match status" value="1"/>
</dbReference>
<feature type="compositionally biased region" description="Gly residues" evidence="2">
    <location>
        <begin position="25"/>
        <end position="35"/>
    </location>
</feature>
<dbReference type="Proteomes" id="UP000636709">
    <property type="component" value="Unassembled WGS sequence"/>
</dbReference>
<dbReference type="Pfam" id="PF08224">
    <property type="entry name" value="DUF1719"/>
    <property type="match status" value="2"/>
</dbReference>
<gene>
    <name evidence="3" type="ORF">HU200_016383</name>
</gene>
<feature type="coiled-coil region" evidence="1">
    <location>
        <begin position="123"/>
        <end position="184"/>
    </location>
</feature>
<evidence type="ECO:0000256" key="2">
    <source>
        <dbReference type="SAM" id="MobiDB-lite"/>
    </source>
</evidence>
<evidence type="ECO:0000313" key="3">
    <source>
        <dbReference type="EMBL" id="KAF8731328.1"/>
    </source>
</evidence>
<protein>
    <submittedName>
        <fullName evidence="3">Uncharacterized protein</fullName>
    </submittedName>
</protein>
<dbReference type="AlphaFoldDB" id="A0A835F8A6"/>
<feature type="coiled-coil region" evidence="1">
    <location>
        <begin position="641"/>
        <end position="702"/>
    </location>
</feature>
<reference evidence="3" key="1">
    <citation type="submission" date="2020-07" db="EMBL/GenBank/DDBJ databases">
        <title>Genome sequence and genetic diversity analysis of an under-domesticated orphan crop, white fonio (Digitaria exilis).</title>
        <authorList>
            <person name="Bennetzen J.L."/>
            <person name="Chen S."/>
            <person name="Ma X."/>
            <person name="Wang X."/>
            <person name="Yssel A.E.J."/>
            <person name="Chaluvadi S.R."/>
            <person name="Johnson M."/>
            <person name="Gangashetty P."/>
            <person name="Hamidou F."/>
            <person name="Sanogo M.D."/>
            <person name="Zwaenepoel A."/>
            <person name="Wallace J."/>
            <person name="Van De Peer Y."/>
            <person name="Van Deynze A."/>
        </authorList>
    </citation>
    <scope>NUCLEOTIDE SEQUENCE</scope>
    <source>
        <tissue evidence="3">Leaves</tissue>
    </source>
</reference>
<comment type="caution">
    <text evidence="3">The sequence shown here is derived from an EMBL/GenBank/DDBJ whole genome shotgun (WGS) entry which is preliminary data.</text>
</comment>